<dbReference type="GeneID" id="108567581"/>
<name>A0ABM1N9W8_NICVS</name>
<dbReference type="Proteomes" id="UP000695000">
    <property type="component" value="Unplaced"/>
</dbReference>
<evidence type="ECO:0000313" key="3">
    <source>
        <dbReference type="Proteomes" id="UP000695000"/>
    </source>
</evidence>
<gene>
    <name evidence="4" type="primary">LOC108567581</name>
</gene>
<sequence length="206" mass="23406">MEGAGQIEASLAAKIQECEELKALNSKLESELAEANKKAVQHNSETNEVHKMKIHSEEILTKAKAMIFEKTKICKNQELQIEALNAQVASMRDVVSITKNMLEIRSIEVKHLQDQIDCMNAKVDAEKERQTLVHQKLENMIRMNADLKREYETQLCLFNALRERYSERELAKDVLNDARTAITPETTVTSETSTTPEASTSDKKEE</sequence>
<feature type="compositionally biased region" description="Low complexity" evidence="2">
    <location>
        <begin position="180"/>
        <end position="199"/>
    </location>
</feature>
<evidence type="ECO:0000256" key="2">
    <source>
        <dbReference type="SAM" id="MobiDB-lite"/>
    </source>
</evidence>
<dbReference type="RefSeq" id="XP_017783618.1">
    <property type="nucleotide sequence ID" value="XM_017928129.1"/>
</dbReference>
<evidence type="ECO:0000313" key="4">
    <source>
        <dbReference type="RefSeq" id="XP_017783618.1"/>
    </source>
</evidence>
<keyword evidence="3" id="KW-1185">Reference proteome</keyword>
<proteinExistence type="predicted"/>
<feature type="region of interest" description="Disordered" evidence="2">
    <location>
        <begin position="179"/>
        <end position="206"/>
    </location>
</feature>
<keyword evidence="1" id="KW-0175">Coiled coil</keyword>
<feature type="coiled-coil region" evidence="1">
    <location>
        <begin position="11"/>
        <end position="45"/>
    </location>
</feature>
<feature type="coiled-coil region" evidence="1">
    <location>
        <begin position="74"/>
        <end position="129"/>
    </location>
</feature>
<protein>
    <submittedName>
        <fullName evidence="4">Uncharacterized protein LOC108567581</fullName>
    </submittedName>
</protein>
<evidence type="ECO:0000256" key="1">
    <source>
        <dbReference type="SAM" id="Coils"/>
    </source>
</evidence>
<organism evidence="3 4">
    <name type="scientific">Nicrophorus vespilloides</name>
    <name type="common">Boreal carrion beetle</name>
    <dbReference type="NCBI Taxonomy" id="110193"/>
    <lineage>
        <taxon>Eukaryota</taxon>
        <taxon>Metazoa</taxon>
        <taxon>Ecdysozoa</taxon>
        <taxon>Arthropoda</taxon>
        <taxon>Hexapoda</taxon>
        <taxon>Insecta</taxon>
        <taxon>Pterygota</taxon>
        <taxon>Neoptera</taxon>
        <taxon>Endopterygota</taxon>
        <taxon>Coleoptera</taxon>
        <taxon>Polyphaga</taxon>
        <taxon>Staphyliniformia</taxon>
        <taxon>Silphidae</taxon>
        <taxon>Nicrophorinae</taxon>
        <taxon>Nicrophorus</taxon>
    </lineage>
</organism>
<reference evidence="4" key="1">
    <citation type="submission" date="2025-08" db="UniProtKB">
        <authorList>
            <consortium name="RefSeq"/>
        </authorList>
    </citation>
    <scope>IDENTIFICATION</scope>
    <source>
        <tissue evidence="4">Whole Larva</tissue>
    </source>
</reference>
<accession>A0ABM1N9W8</accession>